<feature type="compositionally biased region" description="Low complexity" evidence="1">
    <location>
        <begin position="460"/>
        <end position="475"/>
    </location>
</feature>
<feature type="region of interest" description="Disordered" evidence="1">
    <location>
        <begin position="427"/>
        <end position="525"/>
    </location>
</feature>
<reference evidence="2 3" key="1">
    <citation type="journal article" date="2023" name="Arcadia Sci">
        <title>De novo assembly of a long-read Amblyomma americanum tick genome.</title>
        <authorList>
            <person name="Chou S."/>
            <person name="Poskanzer K.E."/>
            <person name="Rollins M."/>
            <person name="Thuy-Boun P.S."/>
        </authorList>
    </citation>
    <scope>NUCLEOTIDE SEQUENCE [LARGE SCALE GENOMIC DNA]</scope>
    <source>
        <strain evidence="2">F_SG_1</strain>
        <tissue evidence="2">Salivary glands</tissue>
    </source>
</reference>
<feature type="compositionally biased region" description="Polar residues" evidence="1">
    <location>
        <begin position="480"/>
        <end position="497"/>
    </location>
</feature>
<feature type="region of interest" description="Disordered" evidence="1">
    <location>
        <begin position="1"/>
        <end position="91"/>
    </location>
</feature>
<keyword evidence="3" id="KW-1185">Reference proteome</keyword>
<dbReference type="EMBL" id="JARKHS020030756">
    <property type="protein sequence ID" value="KAK8761778.1"/>
    <property type="molecule type" value="Genomic_DNA"/>
</dbReference>
<evidence type="ECO:0000313" key="3">
    <source>
        <dbReference type="Proteomes" id="UP001321473"/>
    </source>
</evidence>
<feature type="region of interest" description="Disordered" evidence="1">
    <location>
        <begin position="107"/>
        <end position="155"/>
    </location>
</feature>
<name>A0AAQ4DH38_AMBAM</name>
<feature type="compositionally biased region" description="Polar residues" evidence="1">
    <location>
        <begin position="386"/>
        <end position="395"/>
    </location>
</feature>
<proteinExistence type="predicted"/>
<feature type="region of interest" description="Disordered" evidence="1">
    <location>
        <begin position="365"/>
        <end position="395"/>
    </location>
</feature>
<feature type="compositionally biased region" description="Polar residues" evidence="1">
    <location>
        <begin position="431"/>
        <end position="441"/>
    </location>
</feature>
<evidence type="ECO:0000313" key="2">
    <source>
        <dbReference type="EMBL" id="KAK8761778.1"/>
    </source>
</evidence>
<protein>
    <submittedName>
        <fullName evidence="2">Uncharacterized protein</fullName>
    </submittedName>
</protein>
<comment type="caution">
    <text evidence="2">The sequence shown here is derived from an EMBL/GenBank/DDBJ whole genome shotgun (WGS) entry which is preliminary data.</text>
</comment>
<feature type="compositionally biased region" description="Basic and acidic residues" evidence="1">
    <location>
        <begin position="171"/>
        <end position="203"/>
    </location>
</feature>
<feature type="compositionally biased region" description="Polar residues" evidence="1">
    <location>
        <begin position="512"/>
        <end position="525"/>
    </location>
</feature>
<organism evidence="2 3">
    <name type="scientific">Amblyomma americanum</name>
    <name type="common">Lone star tick</name>
    <dbReference type="NCBI Taxonomy" id="6943"/>
    <lineage>
        <taxon>Eukaryota</taxon>
        <taxon>Metazoa</taxon>
        <taxon>Ecdysozoa</taxon>
        <taxon>Arthropoda</taxon>
        <taxon>Chelicerata</taxon>
        <taxon>Arachnida</taxon>
        <taxon>Acari</taxon>
        <taxon>Parasitiformes</taxon>
        <taxon>Ixodida</taxon>
        <taxon>Ixodoidea</taxon>
        <taxon>Ixodidae</taxon>
        <taxon>Amblyomminae</taxon>
        <taxon>Amblyomma</taxon>
    </lineage>
</organism>
<feature type="region of interest" description="Disordered" evidence="1">
    <location>
        <begin position="169"/>
        <end position="218"/>
    </location>
</feature>
<sequence>MDNKSPHAKVPRGADSDGSEPLEPDFSLAVRLSDLRPLPESPDHPEIRFSPPATEKQSDAVPEAPCPKRPAEAATVSREDPAGNAIDQRVGHRWRSIGGQAGEACMLDSESSRMVEDTTGACTSEPRTKAQEITSGGAPGADETKPARIQDEDRGICKTVAASEELPGRISSKDELCSASADEGKEGSTHGGRIDSDRQEAARAHAAGTEATDVDKKLSQSNRWTMWRECLDNELPTKGKEQWRPRPLEFTALDAFSRLIVSILKERQEVATSISEEDNKDAKGESKESLTGVRAPGRQLLVDSETESPKPSTSRASEGSHDAVSPKTATVPGYRNQQSCSAAASAIGKIEFLEEFSVPERLSPLPKSPASLVPVPPRQPTLPCDPNQQSHSAAVSANTKIDLREYFSVPKLLSPLPKTPESLVAVPPMQPTLSCDPNQRPWSMDVPTARKIDFAEDDSSSSPSVSPPEFSESLFDTAATPPTISFDSDQKSCSPGSTAVGKTDFLGDSSPPRISSSHQEFPKTS</sequence>
<gene>
    <name evidence="2" type="ORF">V5799_026949</name>
</gene>
<dbReference type="AlphaFoldDB" id="A0AAQ4DH38"/>
<feature type="region of interest" description="Disordered" evidence="1">
    <location>
        <begin position="270"/>
        <end position="334"/>
    </location>
</feature>
<dbReference type="Proteomes" id="UP001321473">
    <property type="component" value="Unassembled WGS sequence"/>
</dbReference>
<feature type="compositionally biased region" description="Basic residues" evidence="1">
    <location>
        <begin position="1"/>
        <end position="10"/>
    </location>
</feature>
<accession>A0AAQ4DH38</accession>
<evidence type="ECO:0000256" key="1">
    <source>
        <dbReference type="SAM" id="MobiDB-lite"/>
    </source>
</evidence>
<feature type="compositionally biased region" description="Basic and acidic residues" evidence="1">
    <location>
        <begin position="142"/>
        <end position="155"/>
    </location>
</feature>